<evidence type="ECO:0000313" key="9">
    <source>
        <dbReference type="Proteomes" id="UP001642464"/>
    </source>
</evidence>
<evidence type="ECO:0000256" key="4">
    <source>
        <dbReference type="ARBA" id="ARBA00023136"/>
    </source>
</evidence>
<feature type="transmembrane region" description="Helical" evidence="6">
    <location>
        <begin position="467"/>
        <end position="486"/>
    </location>
</feature>
<feature type="transmembrane region" description="Helical" evidence="6">
    <location>
        <begin position="274"/>
        <end position="293"/>
    </location>
</feature>
<dbReference type="Gene3D" id="1.20.120.350">
    <property type="entry name" value="Voltage-gated potassium channels. Chain C"/>
    <property type="match status" value="1"/>
</dbReference>
<feature type="compositionally biased region" description="Low complexity" evidence="5">
    <location>
        <begin position="107"/>
        <end position="116"/>
    </location>
</feature>
<gene>
    <name evidence="8" type="ORF">SCF082_LOCUS16073</name>
</gene>
<dbReference type="GO" id="GO:0034220">
    <property type="term" value="P:monoatomic ion transmembrane transport"/>
    <property type="evidence" value="ECO:0007669"/>
    <property type="project" value="UniProtKB-KW"/>
</dbReference>
<sequence length="660" mass="75392">MASLERTAMSSFDVATSLLIQCRIAHQELQRVAGKEGKLLNRLCDELQYIRNESVPEAFEVALRTDSEMQMPREPKEPKDAKEHKEPDPITITVHDEHGQLKECVKSSASSEGESSVMKERRTSQTSEQSVKSLSDAPLVKRISVHSTESRPRTRRSYTGGSLSVSEGDIRAVQSYSINGIRKQDQPAPRHTVVSLVKANFAESEKRTCSSWVYFFADFLDWLWKLQEPPRHGCLARVVRSNLFGAVCGAVILMNAIFILYATDYEMRTIDEPLSADVDISVIEVALASFYVLELLLKLIVHRLYFFWNDEMAWNWFDAILVLFSIIENLLLATHNTASSVNLGFLRLVRLCKIVKILRVFRTLRFFSELRLMLDCVVGSLMNVFWCVIMLLFVIYVFALLLQQGVVQYLAEHKASLSAKGLDDLMTYFGSVGVTIVTLFQSCTSGVDWNEPYSSLFHTRDATGDLLPVAFLLFVAFVHISVWNIMTSTFVEKALKLAQPDIDMLILEQQLQDFEDCRMLTELFKKRLMIDQEGHERLGLEEFRKIVETYEFRSYLQTRGIDIKNAETFFQMLVELQGESTIDANTFANACVRMKGAATSIDLQTVMFTTHLMNQEQRRAFQNLYARLLKIESVLLQEDYLLGNYDDYPADEDSEHEAKA</sequence>
<dbReference type="Pfam" id="PF00520">
    <property type="entry name" value="Ion_trans"/>
    <property type="match status" value="1"/>
</dbReference>
<dbReference type="Proteomes" id="UP001642464">
    <property type="component" value="Unassembled WGS sequence"/>
</dbReference>
<feature type="compositionally biased region" description="Basic and acidic residues" evidence="5">
    <location>
        <begin position="65"/>
        <end position="105"/>
    </location>
</feature>
<keyword evidence="8" id="KW-0406">Ion transport</keyword>
<dbReference type="PANTHER" id="PTHR47193">
    <property type="entry name" value="CATION CHANNEL SPERM-ASSOCIATED PROTEIN 1"/>
    <property type="match status" value="1"/>
</dbReference>
<protein>
    <submittedName>
        <fullName evidence="8">Sodium channel protein type 11 subunit alpha (NaN) (Sensory neuron sodium channel 2) (Sodium channel protein type XI subunit alpha) (Voltage-gated sodium channel subunit alpha Nav1.9)</fullName>
    </submittedName>
</protein>
<dbReference type="Gene3D" id="1.10.287.70">
    <property type="match status" value="1"/>
</dbReference>
<dbReference type="PANTHER" id="PTHR47193:SF1">
    <property type="entry name" value="CATION CHANNEL SPERM-ASSOCIATED PROTEIN 1"/>
    <property type="match status" value="1"/>
</dbReference>
<comment type="caution">
    <text evidence="8">The sequence shown here is derived from an EMBL/GenBank/DDBJ whole genome shotgun (WGS) entry which is preliminary data.</text>
</comment>
<proteinExistence type="predicted"/>
<evidence type="ECO:0000256" key="3">
    <source>
        <dbReference type="ARBA" id="ARBA00022989"/>
    </source>
</evidence>
<evidence type="ECO:0000313" key="8">
    <source>
        <dbReference type="EMBL" id="CAK9023123.1"/>
    </source>
</evidence>
<feature type="domain" description="Ion transport" evidence="7">
    <location>
        <begin position="244"/>
        <end position="485"/>
    </location>
</feature>
<keyword evidence="9" id="KW-1185">Reference proteome</keyword>
<feature type="region of interest" description="Disordered" evidence="5">
    <location>
        <begin position="65"/>
        <end position="163"/>
    </location>
</feature>
<dbReference type="SUPFAM" id="SSF81324">
    <property type="entry name" value="Voltage-gated potassium channels"/>
    <property type="match status" value="1"/>
</dbReference>
<keyword evidence="3 6" id="KW-1133">Transmembrane helix</keyword>
<dbReference type="InterPro" id="IPR027359">
    <property type="entry name" value="Volt_channel_dom_sf"/>
</dbReference>
<reference evidence="8 9" key="1">
    <citation type="submission" date="2024-02" db="EMBL/GenBank/DDBJ databases">
        <authorList>
            <person name="Chen Y."/>
            <person name="Shah S."/>
            <person name="Dougan E. K."/>
            <person name="Thang M."/>
            <person name="Chan C."/>
        </authorList>
    </citation>
    <scope>NUCLEOTIDE SEQUENCE [LARGE SCALE GENOMIC DNA]</scope>
</reference>
<evidence type="ECO:0000256" key="2">
    <source>
        <dbReference type="ARBA" id="ARBA00022692"/>
    </source>
</evidence>
<evidence type="ECO:0000256" key="6">
    <source>
        <dbReference type="SAM" id="Phobius"/>
    </source>
</evidence>
<accession>A0ABP0K8W1</accession>
<name>A0ABP0K8W1_9DINO</name>
<feature type="transmembrane region" description="Helical" evidence="6">
    <location>
        <begin position="381"/>
        <end position="404"/>
    </location>
</feature>
<organism evidence="8 9">
    <name type="scientific">Durusdinium trenchii</name>
    <dbReference type="NCBI Taxonomy" id="1381693"/>
    <lineage>
        <taxon>Eukaryota</taxon>
        <taxon>Sar</taxon>
        <taxon>Alveolata</taxon>
        <taxon>Dinophyceae</taxon>
        <taxon>Suessiales</taxon>
        <taxon>Symbiodiniaceae</taxon>
        <taxon>Durusdinium</taxon>
    </lineage>
</organism>
<keyword evidence="2 6" id="KW-0812">Transmembrane</keyword>
<evidence type="ECO:0000259" key="7">
    <source>
        <dbReference type="Pfam" id="PF00520"/>
    </source>
</evidence>
<feature type="transmembrane region" description="Helical" evidence="6">
    <location>
        <begin position="313"/>
        <end position="332"/>
    </location>
</feature>
<evidence type="ECO:0000256" key="1">
    <source>
        <dbReference type="ARBA" id="ARBA00004141"/>
    </source>
</evidence>
<keyword evidence="8" id="KW-0407">Ion channel</keyword>
<keyword evidence="4 6" id="KW-0472">Membrane</keyword>
<comment type="subcellular location">
    <subcellularLocation>
        <location evidence="1">Membrane</location>
        <topology evidence="1">Multi-pass membrane protein</topology>
    </subcellularLocation>
</comment>
<feature type="compositionally biased region" description="Polar residues" evidence="5">
    <location>
        <begin position="124"/>
        <end position="133"/>
    </location>
</feature>
<dbReference type="InterPro" id="IPR005821">
    <property type="entry name" value="Ion_trans_dom"/>
</dbReference>
<dbReference type="InterPro" id="IPR028746">
    <property type="entry name" value="CatSper1"/>
</dbReference>
<evidence type="ECO:0000256" key="5">
    <source>
        <dbReference type="SAM" id="MobiDB-lite"/>
    </source>
</evidence>
<keyword evidence="8" id="KW-0813">Transport</keyword>
<dbReference type="EMBL" id="CAXAMM010010335">
    <property type="protein sequence ID" value="CAK9023123.1"/>
    <property type="molecule type" value="Genomic_DNA"/>
</dbReference>
<feature type="transmembrane region" description="Helical" evidence="6">
    <location>
        <begin position="243"/>
        <end position="262"/>
    </location>
</feature>